<gene>
    <name evidence="4" type="ORF">RJ640_003677</name>
</gene>
<dbReference type="PANTHER" id="PTHR31301">
    <property type="entry name" value="LOB DOMAIN-CONTAINING PROTEIN 4-RELATED"/>
    <property type="match status" value="1"/>
</dbReference>
<name>A0AA88U929_9ASTE</name>
<dbReference type="PANTHER" id="PTHR31301:SF186">
    <property type="entry name" value="OS09G0364100 PROTEIN"/>
    <property type="match status" value="1"/>
</dbReference>
<evidence type="ECO:0000256" key="2">
    <source>
        <dbReference type="SAM" id="MobiDB-lite"/>
    </source>
</evidence>
<organism evidence="4 5">
    <name type="scientific">Escallonia rubra</name>
    <dbReference type="NCBI Taxonomy" id="112253"/>
    <lineage>
        <taxon>Eukaryota</taxon>
        <taxon>Viridiplantae</taxon>
        <taxon>Streptophyta</taxon>
        <taxon>Embryophyta</taxon>
        <taxon>Tracheophyta</taxon>
        <taxon>Spermatophyta</taxon>
        <taxon>Magnoliopsida</taxon>
        <taxon>eudicotyledons</taxon>
        <taxon>Gunneridae</taxon>
        <taxon>Pentapetalae</taxon>
        <taxon>asterids</taxon>
        <taxon>campanulids</taxon>
        <taxon>Escalloniales</taxon>
        <taxon>Escalloniaceae</taxon>
        <taxon>Escallonia</taxon>
    </lineage>
</organism>
<evidence type="ECO:0000313" key="4">
    <source>
        <dbReference type="EMBL" id="KAK2966407.1"/>
    </source>
</evidence>
<feature type="compositionally biased region" description="Basic and acidic residues" evidence="2">
    <location>
        <begin position="212"/>
        <end position="229"/>
    </location>
</feature>
<dbReference type="InterPro" id="IPR004883">
    <property type="entry name" value="LOB"/>
</dbReference>
<comment type="caution">
    <text evidence="4">The sequence shown here is derived from an EMBL/GenBank/DDBJ whole genome shotgun (WGS) entry which is preliminary data.</text>
</comment>
<protein>
    <recommendedName>
        <fullName evidence="3">LOB domain-containing protein</fullName>
    </recommendedName>
</protein>
<dbReference type="PROSITE" id="PS50891">
    <property type="entry name" value="LOB"/>
    <property type="match status" value="1"/>
</dbReference>
<evidence type="ECO:0000313" key="5">
    <source>
        <dbReference type="Proteomes" id="UP001187471"/>
    </source>
</evidence>
<evidence type="ECO:0000256" key="1">
    <source>
        <dbReference type="ARBA" id="ARBA00005474"/>
    </source>
</evidence>
<dbReference type="EMBL" id="JAVXUO010003130">
    <property type="protein sequence ID" value="KAK2966407.1"/>
    <property type="molecule type" value="Genomic_DNA"/>
</dbReference>
<feature type="compositionally biased region" description="Polar residues" evidence="2">
    <location>
        <begin position="9"/>
        <end position="22"/>
    </location>
</feature>
<dbReference type="Pfam" id="PF03195">
    <property type="entry name" value="LOB"/>
    <property type="match status" value="1"/>
</dbReference>
<dbReference type="AlphaFoldDB" id="A0AA88U929"/>
<dbReference type="Proteomes" id="UP001187471">
    <property type="component" value="Unassembled WGS sequence"/>
</dbReference>
<feature type="region of interest" description="Disordered" evidence="2">
    <location>
        <begin position="1"/>
        <end position="22"/>
    </location>
</feature>
<keyword evidence="5" id="KW-1185">Reference proteome</keyword>
<sequence length="254" mass="28432">MSLPLPIPNNKTTTSPRVGDSSGTQACAACKYRRRRCAPNCPLAPHFPADRQREFRNAHRIFGVHNLMNTLKSVQPYHHDTAMKSMIYQANVRAVDPVGGCYRVVSELEQELVRARGELDCVLHQLAICRAEAQLAMHQSPSLGYFGPMQGLSEMAHPHHQQHYVIADENENHLGLEFSLQGCGAIKIDAPEAEDIKPFPRSFHESQPASFESRESVESSEKEVVKEDVDSLQLEQENELKDAASLFSLTNRSE</sequence>
<proteinExistence type="inferred from homology"/>
<feature type="domain" description="LOB" evidence="3">
    <location>
        <begin position="25"/>
        <end position="126"/>
    </location>
</feature>
<feature type="region of interest" description="Disordered" evidence="2">
    <location>
        <begin position="198"/>
        <end position="237"/>
    </location>
</feature>
<accession>A0AA88U929</accession>
<comment type="similarity">
    <text evidence="1">Belongs to the LOB domain-containing protein family.</text>
</comment>
<evidence type="ECO:0000259" key="3">
    <source>
        <dbReference type="PROSITE" id="PS50891"/>
    </source>
</evidence>
<reference evidence="4" key="1">
    <citation type="submission" date="2022-12" db="EMBL/GenBank/DDBJ databases">
        <title>Draft genome assemblies for two species of Escallonia (Escalloniales).</title>
        <authorList>
            <person name="Chanderbali A."/>
            <person name="Dervinis C."/>
            <person name="Anghel I."/>
            <person name="Soltis D."/>
            <person name="Soltis P."/>
            <person name="Zapata F."/>
        </authorList>
    </citation>
    <scope>NUCLEOTIDE SEQUENCE</scope>
    <source>
        <strain evidence="4">UCBG92.1500</strain>
        <tissue evidence="4">Leaf</tissue>
    </source>
</reference>